<sequence>MATVKVLLMSSSLANIAHKWHAFPLRDKEGALCGIRSPHASKFAVVFSLVTRLSLTVERERTGWNRFKTMSMAIGIVRSHTTEPLNHYKAVRLEI</sequence>
<protein>
    <submittedName>
        <fullName evidence="1">Uncharacterized protein</fullName>
    </submittedName>
</protein>
<dbReference type="EMBL" id="BPLR01012367">
    <property type="protein sequence ID" value="GIY53452.1"/>
    <property type="molecule type" value="Genomic_DNA"/>
</dbReference>
<evidence type="ECO:0000313" key="1">
    <source>
        <dbReference type="EMBL" id="GIY53452.1"/>
    </source>
</evidence>
<dbReference type="AlphaFoldDB" id="A0AAV4U6S3"/>
<reference evidence="1 2" key="1">
    <citation type="submission" date="2021-06" db="EMBL/GenBank/DDBJ databases">
        <title>Caerostris extrusa draft genome.</title>
        <authorList>
            <person name="Kono N."/>
            <person name="Arakawa K."/>
        </authorList>
    </citation>
    <scope>NUCLEOTIDE SEQUENCE [LARGE SCALE GENOMIC DNA]</scope>
</reference>
<comment type="caution">
    <text evidence="1">The sequence shown here is derived from an EMBL/GenBank/DDBJ whole genome shotgun (WGS) entry which is preliminary data.</text>
</comment>
<proteinExistence type="predicted"/>
<name>A0AAV4U6S3_CAEEX</name>
<gene>
    <name evidence="1" type="ORF">CEXT_628661</name>
</gene>
<keyword evidence="2" id="KW-1185">Reference proteome</keyword>
<evidence type="ECO:0000313" key="2">
    <source>
        <dbReference type="Proteomes" id="UP001054945"/>
    </source>
</evidence>
<accession>A0AAV4U6S3</accession>
<dbReference type="Proteomes" id="UP001054945">
    <property type="component" value="Unassembled WGS sequence"/>
</dbReference>
<organism evidence="1 2">
    <name type="scientific">Caerostris extrusa</name>
    <name type="common">Bark spider</name>
    <name type="synonym">Caerostris bankana</name>
    <dbReference type="NCBI Taxonomy" id="172846"/>
    <lineage>
        <taxon>Eukaryota</taxon>
        <taxon>Metazoa</taxon>
        <taxon>Ecdysozoa</taxon>
        <taxon>Arthropoda</taxon>
        <taxon>Chelicerata</taxon>
        <taxon>Arachnida</taxon>
        <taxon>Araneae</taxon>
        <taxon>Araneomorphae</taxon>
        <taxon>Entelegynae</taxon>
        <taxon>Araneoidea</taxon>
        <taxon>Araneidae</taxon>
        <taxon>Caerostris</taxon>
    </lineage>
</organism>